<comment type="caution">
    <text evidence="2">The sequence shown here is derived from an EMBL/GenBank/DDBJ whole genome shotgun (WGS) entry which is preliminary data.</text>
</comment>
<dbReference type="RefSeq" id="WP_011179886.1">
    <property type="nucleotide sequence ID" value="NZ_KL446932.1"/>
</dbReference>
<evidence type="ECO:0000313" key="2">
    <source>
        <dbReference type="EMBL" id="KEC65088.1"/>
    </source>
</evidence>
<protein>
    <recommendedName>
        <fullName evidence="4">TrwJ1 protein</fullName>
    </recommendedName>
</protein>
<keyword evidence="3" id="KW-1185">Reference proteome</keyword>
<dbReference type="Gene3D" id="1.20.58.430">
    <property type="entry name" value="Type IV secretion system, VirB5-domain"/>
    <property type="match status" value="1"/>
</dbReference>
<evidence type="ECO:0008006" key="4">
    <source>
        <dbReference type="Google" id="ProtNLM"/>
    </source>
</evidence>
<dbReference type="InterPro" id="IPR023220">
    <property type="entry name" value="T4SS_VirB5-domain"/>
</dbReference>
<name>A0ABR4SNN1_BARQI</name>
<evidence type="ECO:0000313" key="3">
    <source>
        <dbReference type="Proteomes" id="UP000027143"/>
    </source>
</evidence>
<reference evidence="2 3" key="1">
    <citation type="submission" date="2012-04" db="EMBL/GenBank/DDBJ databases">
        <title>The Genome Sequence of Bartonella quintana JK 68.</title>
        <authorList>
            <consortium name="The Broad Institute Genome Sequencing Platform"/>
            <consortium name="The Broad Institute Genome Sequencing Center for Infectious Disease"/>
            <person name="Feldgarden M."/>
            <person name="Kirby J."/>
            <person name="Kosoy M."/>
            <person name="Birtles R."/>
            <person name="Probert W.S."/>
            <person name="Chiaraviglio L."/>
            <person name="Walker B."/>
            <person name="Young S.K."/>
            <person name="Zeng Q."/>
            <person name="Gargeya S."/>
            <person name="Fitzgerald M."/>
            <person name="Haas B."/>
            <person name="Abouelleil A."/>
            <person name="Alvarado L."/>
            <person name="Arachchi H.M."/>
            <person name="Berlin A.M."/>
            <person name="Chapman S.B."/>
            <person name="Goldberg J."/>
            <person name="Griggs A."/>
            <person name="Gujja S."/>
            <person name="Hansen M."/>
            <person name="Howarth C."/>
            <person name="Imamovic A."/>
            <person name="Larimer J."/>
            <person name="McCowen C."/>
            <person name="Montmayeur A."/>
            <person name="Murphy C."/>
            <person name="Neiman D."/>
            <person name="Pearson M."/>
            <person name="Priest M."/>
            <person name="Roberts A."/>
            <person name="Saif S."/>
            <person name="Shea T."/>
            <person name="Sisk P."/>
            <person name="Sykes S."/>
            <person name="Wortman J."/>
            <person name="Nusbaum C."/>
            <person name="Birren B."/>
        </authorList>
    </citation>
    <scope>NUCLEOTIDE SEQUENCE [LARGE SCALE GENOMIC DNA]</scope>
    <source>
        <strain evidence="2 3">JK 68</strain>
    </source>
</reference>
<dbReference type="EMBL" id="AHPD01000013">
    <property type="protein sequence ID" value="KEC65088.1"/>
    <property type="molecule type" value="Genomic_DNA"/>
</dbReference>
<sequence>MKIKKIIIPLAIAVVLGIPNSAMAFFWGAGAADLSRTVPDIFGSSSQQTSKPSIKNNALLLALIRQHLEVNKQQLEQAKKMQQSIMGNKASGTSQEKYTSFFFKDPQLVYNSKEKHADISASFEKIRKEEEEVSTSLAGARESIEKRSEYAALVDKAISLQAFQQTENRSKKILELLNEIDKTKDLKSIADLQAQIKGKLAMIQNEATKLQMVAYLRNTEQELISQQKQKRNLKILNSKSREMPTIRFIR</sequence>
<accession>A0ABR4SNN1</accession>
<dbReference type="SUPFAM" id="SSF101082">
    <property type="entry name" value="Typo IV secretion system protein TraC"/>
    <property type="match status" value="1"/>
</dbReference>
<dbReference type="InterPro" id="IPR014158">
    <property type="entry name" value="T4SS_VirB5"/>
</dbReference>
<dbReference type="CDD" id="cd14262">
    <property type="entry name" value="VirB5_like"/>
    <property type="match status" value="1"/>
</dbReference>
<dbReference type="Proteomes" id="UP000027143">
    <property type="component" value="Unassembled WGS sequence"/>
</dbReference>
<dbReference type="Pfam" id="PF07996">
    <property type="entry name" value="T4SS"/>
    <property type="match status" value="1"/>
</dbReference>
<organism evidence="2 3">
    <name type="scientific">Bartonella quintana JK 68</name>
    <dbReference type="NCBI Taxonomy" id="1134503"/>
    <lineage>
        <taxon>Bacteria</taxon>
        <taxon>Pseudomonadati</taxon>
        <taxon>Pseudomonadota</taxon>
        <taxon>Alphaproteobacteria</taxon>
        <taxon>Hyphomicrobiales</taxon>
        <taxon>Bartonellaceae</taxon>
        <taxon>Bartonella</taxon>
    </lineage>
</organism>
<feature type="chain" id="PRO_5045439516" description="TrwJ1 protein" evidence="1">
    <location>
        <begin position="25"/>
        <end position="250"/>
    </location>
</feature>
<feature type="signal peptide" evidence="1">
    <location>
        <begin position="1"/>
        <end position="24"/>
    </location>
</feature>
<gene>
    <name evidence="2" type="ORF">O7U_01074</name>
</gene>
<evidence type="ECO:0000256" key="1">
    <source>
        <dbReference type="SAM" id="SignalP"/>
    </source>
</evidence>
<keyword evidence="1" id="KW-0732">Signal</keyword>
<proteinExistence type="predicted"/>